<feature type="transmembrane region" description="Helical" evidence="1">
    <location>
        <begin position="80"/>
        <end position="100"/>
    </location>
</feature>
<comment type="caution">
    <text evidence="2">The sequence shown here is derived from an EMBL/GenBank/DDBJ whole genome shotgun (WGS) entry which is preliminary data.</text>
</comment>
<dbReference type="InterPro" id="IPR007354">
    <property type="entry name" value="CruF-like"/>
</dbReference>
<feature type="transmembrane region" description="Helical" evidence="1">
    <location>
        <begin position="23"/>
        <end position="42"/>
    </location>
</feature>
<accession>A0A2N3G5U9</accession>
<dbReference type="Pfam" id="PF04240">
    <property type="entry name" value="Caroten_synth"/>
    <property type="match status" value="1"/>
</dbReference>
<dbReference type="PANTHER" id="PTHR39419:SF1">
    <property type="entry name" value="SLL0814 PROTEIN"/>
    <property type="match status" value="1"/>
</dbReference>
<dbReference type="PANTHER" id="PTHR39419">
    <property type="entry name" value="SLL0814 PROTEIN"/>
    <property type="match status" value="1"/>
</dbReference>
<dbReference type="EMBL" id="PHEX01000039">
    <property type="protein sequence ID" value="PKQ27978.1"/>
    <property type="molecule type" value="Genomic_DNA"/>
</dbReference>
<feature type="transmembrane region" description="Helical" evidence="1">
    <location>
        <begin position="254"/>
        <end position="273"/>
    </location>
</feature>
<feature type="transmembrane region" description="Helical" evidence="1">
    <location>
        <begin position="54"/>
        <end position="73"/>
    </location>
</feature>
<protein>
    <recommendedName>
        <fullName evidence="4">Carotenoid biosynthesis protein</fullName>
    </recommendedName>
</protein>
<feature type="transmembrane region" description="Helical" evidence="1">
    <location>
        <begin position="159"/>
        <end position="178"/>
    </location>
</feature>
<evidence type="ECO:0000313" key="3">
    <source>
        <dbReference type="Proteomes" id="UP000233654"/>
    </source>
</evidence>
<evidence type="ECO:0000313" key="2">
    <source>
        <dbReference type="EMBL" id="PKQ27978.1"/>
    </source>
</evidence>
<keyword evidence="1" id="KW-0812">Transmembrane</keyword>
<dbReference type="Proteomes" id="UP000233654">
    <property type="component" value="Unassembled WGS sequence"/>
</dbReference>
<evidence type="ECO:0000256" key="1">
    <source>
        <dbReference type="SAM" id="Phobius"/>
    </source>
</evidence>
<feature type="transmembrane region" description="Helical" evidence="1">
    <location>
        <begin position="224"/>
        <end position="242"/>
    </location>
</feature>
<gene>
    <name evidence="2" type="ORF">CVT63_05125</name>
</gene>
<keyword evidence="1" id="KW-0472">Membrane</keyword>
<sequence>MEENITQRPIVEAWKQSTRPERAMIAILLFAFFALAIFHLGTWVTHKFTIRPELMALGVLLALAICVWHAWMVKGRRQAVAFFAIAWLITWACEFVGHNYAWFFGYYKYTDTLRPRVGGVPIVVIVTWSVVIYAAYMLIDWLAGTRGIVRAKTWLGKTLWGVIIAAASATLVCAWDLMVDPMATSRVWMQMARVAPWWWWERGGPYLKGLNVWKGNSGVPIGNFVGWWLAPFFIVFIFYMVFQKRNLTSEKLVNIVPLFIYFALYFSTAMSVLEMNWFENGMNQVALIGTFAMMPVVLVSAIKLAMDYTRPALI</sequence>
<reference evidence="2 3" key="1">
    <citation type="journal article" date="2017" name="ISME J.">
        <title>Potential for microbial H2 and metal transformations associated with novel bacteria and archaea in deep terrestrial subsurface sediments.</title>
        <authorList>
            <person name="Hernsdorf A.W."/>
            <person name="Amano Y."/>
            <person name="Miyakawa K."/>
            <person name="Ise K."/>
            <person name="Suzuki Y."/>
            <person name="Anantharaman K."/>
            <person name="Probst A."/>
            <person name="Burstein D."/>
            <person name="Thomas B.C."/>
            <person name="Banfield J.F."/>
        </authorList>
    </citation>
    <scope>NUCLEOTIDE SEQUENCE [LARGE SCALE GENOMIC DNA]</scope>
    <source>
        <strain evidence="2">HGW-Actinobacteria-3</strain>
    </source>
</reference>
<organism evidence="2 3">
    <name type="scientific">Candidatus Anoxymicrobium japonicum</name>
    <dbReference type="NCBI Taxonomy" id="2013648"/>
    <lineage>
        <taxon>Bacteria</taxon>
        <taxon>Bacillati</taxon>
        <taxon>Actinomycetota</taxon>
        <taxon>Candidatus Geothermincolia</taxon>
        <taxon>Candidatus Geothermincolales</taxon>
        <taxon>Candidatus Anoxymicrobiaceae</taxon>
        <taxon>Candidatus Anoxymicrobium</taxon>
    </lineage>
</organism>
<name>A0A2N3G5U9_9ACTN</name>
<feature type="transmembrane region" description="Helical" evidence="1">
    <location>
        <begin position="285"/>
        <end position="306"/>
    </location>
</feature>
<evidence type="ECO:0008006" key="4">
    <source>
        <dbReference type="Google" id="ProtNLM"/>
    </source>
</evidence>
<keyword evidence="1" id="KW-1133">Transmembrane helix</keyword>
<dbReference type="AlphaFoldDB" id="A0A2N3G5U9"/>
<proteinExistence type="predicted"/>
<feature type="transmembrane region" description="Helical" evidence="1">
    <location>
        <begin position="120"/>
        <end position="139"/>
    </location>
</feature>